<gene>
    <name evidence="1" type="ORF">JHL16_22515</name>
</gene>
<name>A0ACC5R9I2_9HYPH</name>
<evidence type="ECO:0000313" key="1">
    <source>
        <dbReference type="EMBL" id="MBK1869151.1"/>
    </source>
</evidence>
<dbReference type="EMBL" id="JAENHL010000007">
    <property type="protein sequence ID" value="MBK1869151.1"/>
    <property type="molecule type" value="Genomic_DNA"/>
</dbReference>
<evidence type="ECO:0000313" key="2">
    <source>
        <dbReference type="Proteomes" id="UP000616151"/>
    </source>
</evidence>
<sequence>MHRRLFLTALASSLGAAAFPGLAEAAKQSRQRQRYQGAEFVYFDSYEDPGTIIIDTGKRALYYILSDGEAIRYGVAVGKDGFSWAGIAKIGRKTEWPRWTPPSSMIKRKPELAKFANGMPGGPNNPLGARALYLFADGRDTLFRIHGTNEPQSIGTAASSGCIRMLNEEVTELYDRVPIGTKVIVL</sequence>
<dbReference type="Proteomes" id="UP000616151">
    <property type="component" value="Unassembled WGS sequence"/>
</dbReference>
<protein>
    <submittedName>
        <fullName evidence="1">L,D-transpeptidase</fullName>
    </submittedName>
</protein>
<accession>A0ACC5R9I2</accession>
<keyword evidence="2" id="KW-1185">Reference proteome</keyword>
<proteinExistence type="predicted"/>
<organism evidence="1 2">
    <name type="scientific">Taklimakanibacter albus</name>
    <dbReference type="NCBI Taxonomy" id="2800327"/>
    <lineage>
        <taxon>Bacteria</taxon>
        <taxon>Pseudomonadati</taxon>
        <taxon>Pseudomonadota</taxon>
        <taxon>Alphaproteobacteria</taxon>
        <taxon>Hyphomicrobiales</taxon>
        <taxon>Aestuariivirgaceae</taxon>
        <taxon>Taklimakanibacter</taxon>
    </lineage>
</organism>
<reference evidence="1" key="1">
    <citation type="submission" date="2021-01" db="EMBL/GenBank/DDBJ databases">
        <authorList>
            <person name="Sun Q."/>
        </authorList>
    </citation>
    <scope>NUCLEOTIDE SEQUENCE</scope>
    <source>
        <strain evidence="1">YIM B02566</strain>
    </source>
</reference>
<comment type="caution">
    <text evidence="1">The sequence shown here is derived from an EMBL/GenBank/DDBJ whole genome shotgun (WGS) entry which is preliminary data.</text>
</comment>